<dbReference type="PANTHER" id="PTHR12542:SF41">
    <property type="entry name" value="EXOCYST COMPLEX COMPONENT 7"/>
    <property type="match status" value="1"/>
</dbReference>
<keyword evidence="4" id="KW-0653">Protein transport</keyword>
<keyword evidence="3 4" id="KW-0268">Exocytosis</keyword>
<comment type="similarity">
    <text evidence="1 4">Belongs to the EXO70 family.</text>
</comment>
<feature type="transmembrane region" description="Helical" evidence="6">
    <location>
        <begin position="464"/>
        <end position="482"/>
    </location>
</feature>
<evidence type="ECO:0000313" key="8">
    <source>
        <dbReference type="EMBL" id="KAG8378625.1"/>
    </source>
</evidence>
<protein>
    <recommendedName>
        <fullName evidence="4">Exocyst subunit Exo70 family protein</fullName>
    </recommendedName>
</protein>
<dbReference type="AlphaFoldDB" id="A0AAV6XHJ3"/>
<sequence>MVRSGNQQQLQRIYRDTRSPVLEESLRKLGVEKLSKDDVQKMQWEVLEAKIGNWIHFMRIAVKLLFAGQRKVCGQIFEGFDTLLDQCFSPEKLFALLNMYEIMRELYSELSINIEATFPRFESGGDSNSQLAAVTMLIMPALQTNLDGKSKHYRDTSLTHLFLMNNTHKRIIWAKIFSFRFTLISTETLSRLNFGIFFLVFGSGVPASADGGNSSGISRAIIKDRLNTFNIQFEELHQRQSQWTVPDMELRGSLGLAVAEVVIVHKFCEINSDKSSRPLYVRHGYFGRRRECDVEIEPFSSLLPSILYFSIDITRVSLRSHLTMDPQANDWRTQAAALFADWRRWGHHPAAAVFWGGVGIVAAVFAPTYFLPGHTHTTVLFMILSPIVAISLYILGYKFRLAPLLRRRGWVDNVVGNGIASAITILTAVCYKHTSTDHILVALAVFALMEIAKPASDFGLLQFFLRQPLLSAILFYIGEGFYGLGRWHVYTLALLAFGSLWHPYFLHLFEMFRAALADAPRVIYEVEPQPPVQPELPVQLEPPSPLQLHPQSPLELEPEPQPQSVQPESPVQLEPPSPLQLHPQSPLEPEPEPQSVQPESQPQVPLETPYDSIVVSPDSVDS</sequence>
<feature type="compositionally biased region" description="Low complexity" evidence="5">
    <location>
        <begin position="579"/>
        <end position="622"/>
    </location>
</feature>
<feature type="transmembrane region" description="Helical" evidence="6">
    <location>
        <begin position="488"/>
        <end position="506"/>
    </location>
</feature>
<proteinExistence type="inferred from homology"/>
<dbReference type="InterPro" id="IPR004140">
    <property type="entry name" value="Exo70"/>
</dbReference>
<dbReference type="GO" id="GO:0005546">
    <property type="term" value="F:phosphatidylinositol-4,5-bisphosphate binding"/>
    <property type="evidence" value="ECO:0007669"/>
    <property type="project" value="InterPro"/>
</dbReference>
<feature type="domain" description="Exocyst complex subunit Exo70 C-terminal" evidence="7">
    <location>
        <begin position="120"/>
        <end position="168"/>
    </location>
</feature>
<dbReference type="EMBL" id="WHWC01000007">
    <property type="protein sequence ID" value="KAG8378625.1"/>
    <property type="molecule type" value="Genomic_DNA"/>
</dbReference>
<name>A0AAV6XHJ3_9LAMI</name>
<evidence type="ECO:0000256" key="1">
    <source>
        <dbReference type="ARBA" id="ARBA00006756"/>
    </source>
</evidence>
<accession>A0AAV6XHJ3</accession>
<organism evidence="8 9">
    <name type="scientific">Buddleja alternifolia</name>
    <dbReference type="NCBI Taxonomy" id="168488"/>
    <lineage>
        <taxon>Eukaryota</taxon>
        <taxon>Viridiplantae</taxon>
        <taxon>Streptophyta</taxon>
        <taxon>Embryophyta</taxon>
        <taxon>Tracheophyta</taxon>
        <taxon>Spermatophyta</taxon>
        <taxon>Magnoliopsida</taxon>
        <taxon>eudicotyledons</taxon>
        <taxon>Gunneridae</taxon>
        <taxon>Pentapetalae</taxon>
        <taxon>asterids</taxon>
        <taxon>lamiids</taxon>
        <taxon>Lamiales</taxon>
        <taxon>Scrophulariaceae</taxon>
        <taxon>Buddlejeae</taxon>
        <taxon>Buddleja</taxon>
    </lineage>
</organism>
<keyword evidence="6" id="KW-1133">Transmembrane helix</keyword>
<keyword evidence="6" id="KW-0812">Transmembrane</keyword>
<feature type="domain" description="Exocyst complex subunit Exo70 C-terminal" evidence="7">
    <location>
        <begin position="211"/>
        <end position="263"/>
    </location>
</feature>
<feature type="transmembrane region" description="Helical" evidence="6">
    <location>
        <begin position="409"/>
        <end position="429"/>
    </location>
</feature>
<reference evidence="8" key="1">
    <citation type="submission" date="2019-10" db="EMBL/GenBank/DDBJ databases">
        <authorList>
            <person name="Zhang R."/>
            <person name="Pan Y."/>
            <person name="Wang J."/>
            <person name="Ma R."/>
            <person name="Yu S."/>
        </authorList>
    </citation>
    <scope>NUCLEOTIDE SEQUENCE</scope>
    <source>
        <strain evidence="8">LA-IB0</strain>
        <tissue evidence="8">Leaf</tissue>
    </source>
</reference>
<keyword evidence="2 4" id="KW-0813">Transport</keyword>
<dbReference type="InterPro" id="IPR046364">
    <property type="entry name" value="Exo70_C"/>
</dbReference>
<dbReference type="GO" id="GO:0000145">
    <property type="term" value="C:exocyst"/>
    <property type="evidence" value="ECO:0007669"/>
    <property type="project" value="InterPro"/>
</dbReference>
<dbReference type="Pfam" id="PF03081">
    <property type="entry name" value="Exo70_C"/>
    <property type="match status" value="2"/>
</dbReference>
<dbReference type="GO" id="GO:0015031">
    <property type="term" value="P:protein transport"/>
    <property type="evidence" value="ECO:0007669"/>
    <property type="project" value="UniProtKB-KW"/>
</dbReference>
<evidence type="ECO:0000256" key="6">
    <source>
        <dbReference type="SAM" id="Phobius"/>
    </source>
</evidence>
<feature type="region of interest" description="Disordered" evidence="5">
    <location>
        <begin position="533"/>
        <end position="622"/>
    </location>
</feature>
<keyword evidence="9" id="KW-1185">Reference proteome</keyword>
<evidence type="ECO:0000256" key="2">
    <source>
        <dbReference type="ARBA" id="ARBA00022448"/>
    </source>
</evidence>
<dbReference type="InterPro" id="IPR016159">
    <property type="entry name" value="Cullin_repeat-like_dom_sf"/>
</dbReference>
<keyword evidence="6" id="KW-0472">Membrane</keyword>
<dbReference type="GO" id="GO:0006887">
    <property type="term" value="P:exocytosis"/>
    <property type="evidence" value="ECO:0007669"/>
    <property type="project" value="UniProtKB-KW"/>
</dbReference>
<dbReference type="Gene3D" id="1.20.1280.170">
    <property type="entry name" value="Exocyst complex component Exo70"/>
    <property type="match status" value="3"/>
</dbReference>
<evidence type="ECO:0000313" key="9">
    <source>
        <dbReference type="Proteomes" id="UP000826271"/>
    </source>
</evidence>
<dbReference type="SUPFAM" id="SSF74788">
    <property type="entry name" value="Cullin repeat-like"/>
    <property type="match status" value="1"/>
</dbReference>
<feature type="compositionally biased region" description="Pro residues" evidence="5">
    <location>
        <begin position="533"/>
        <end position="545"/>
    </location>
</feature>
<comment type="caution">
    <text evidence="8">The sequence shown here is derived from an EMBL/GenBank/DDBJ whole genome shotgun (WGS) entry which is preliminary data.</text>
</comment>
<feature type="compositionally biased region" description="Low complexity" evidence="5">
    <location>
        <begin position="562"/>
        <end position="572"/>
    </location>
</feature>
<evidence type="ECO:0000256" key="3">
    <source>
        <dbReference type="ARBA" id="ARBA00022483"/>
    </source>
</evidence>
<feature type="transmembrane region" description="Helical" evidence="6">
    <location>
        <begin position="352"/>
        <end position="371"/>
    </location>
</feature>
<gene>
    <name evidence="8" type="ORF">BUALT_Bualt07G0004900</name>
</gene>
<evidence type="ECO:0000256" key="5">
    <source>
        <dbReference type="SAM" id="MobiDB-lite"/>
    </source>
</evidence>
<evidence type="ECO:0000259" key="7">
    <source>
        <dbReference type="Pfam" id="PF03081"/>
    </source>
</evidence>
<feature type="compositionally biased region" description="Low complexity" evidence="5">
    <location>
        <begin position="546"/>
        <end position="555"/>
    </location>
</feature>
<dbReference type="PANTHER" id="PTHR12542">
    <property type="entry name" value="EXOCYST COMPLEX PROTEIN EXO70"/>
    <property type="match status" value="1"/>
</dbReference>
<dbReference type="Proteomes" id="UP000826271">
    <property type="component" value="Unassembled WGS sequence"/>
</dbReference>
<feature type="transmembrane region" description="Helical" evidence="6">
    <location>
        <begin position="377"/>
        <end position="397"/>
    </location>
</feature>
<comment type="function">
    <text evidence="4">Component of the exocyst complex.</text>
</comment>
<evidence type="ECO:0000256" key="4">
    <source>
        <dbReference type="RuleBase" id="RU365026"/>
    </source>
</evidence>